<comment type="caution">
    <text evidence="1">The sequence shown here is derived from an EMBL/GenBank/DDBJ whole genome shotgun (WGS) entry which is preliminary data.</text>
</comment>
<sequence length="52" mass="5834">MVSHIIPSEDIIPLLEADTRRVAFERVLLCCLFSSVPKKKKKSSMSMIVTNA</sequence>
<gene>
    <name evidence="1" type="ORF">RHMOL_Rhmol12G0238100</name>
</gene>
<protein>
    <submittedName>
        <fullName evidence="1">Uncharacterized protein</fullName>
    </submittedName>
</protein>
<name>A0ACC0LMM5_RHOML</name>
<reference evidence="1" key="1">
    <citation type="submission" date="2022-02" db="EMBL/GenBank/DDBJ databases">
        <title>Plant Genome Project.</title>
        <authorList>
            <person name="Zhang R.-G."/>
        </authorList>
    </citation>
    <scope>NUCLEOTIDE SEQUENCE</scope>
    <source>
        <strain evidence="1">AT1</strain>
    </source>
</reference>
<accession>A0ACC0LMM5</accession>
<proteinExistence type="predicted"/>
<evidence type="ECO:0000313" key="2">
    <source>
        <dbReference type="Proteomes" id="UP001062846"/>
    </source>
</evidence>
<dbReference type="EMBL" id="CM046399">
    <property type="protein sequence ID" value="KAI8529609.1"/>
    <property type="molecule type" value="Genomic_DNA"/>
</dbReference>
<keyword evidence="2" id="KW-1185">Reference proteome</keyword>
<evidence type="ECO:0000313" key="1">
    <source>
        <dbReference type="EMBL" id="KAI8529609.1"/>
    </source>
</evidence>
<dbReference type="Proteomes" id="UP001062846">
    <property type="component" value="Chromosome 12"/>
</dbReference>
<organism evidence="1 2">
    <name type="scientific">Rhododendron molle</name>
    <name type="common">Chinese azalea</name>
    <name type="synonym">Azalea mollis</name>
    <dbReference type="NCBI Taxonomy" id="49168"/>
    <lineage>
        <taxon>Eukaryota</taxon>
        <taxon>Viridiplantae</taxon>
        <taxon>Streptophyta</taxon>
        <taxon>Embryophyta</taxon>
        <taxon>Tracheophyta</taxon>
        <taxon>Spermatophyta</taxon>
        <taxon>Magnoliopsida</taxon>
        <taxon>eudicotyledons</taxon>
        <taxon>Gunneridae</taxon>
        <taxon>Pentapetalae</taxon>
        <taxon>asterids</taxon>
        <taxon>Ericales</taxon>
        <taxon>Ericaceae</taxon>
        <taxon>Ericoideae</taxon>
        <taxon>Rhodoreae</taxon>
        <taxon>Rhododendron</taxon>
    </lineage>
</organism>